<organism evidence="2">
    <name type="scientific">bioreactor metagenome</name>
    <dbReference type="NCBI Taxonomy" id="1076179"/>
    <lineage>
        <taxon>unclassified sequences</taxon>
        <taxon>metagenomes</taxon>
        <taxon>ecological metagenomes</taxon>
    </lineage>
</organism>
<evidence type="ECO:0000313" key="2">
    <source>
        <dbReference type="EMBL" id="MPL85910.1"/>
    </source>
</evidence>
<keyword evidence="1" id="KW-0472">Membrane</keyword>
<sequence>MKTIRSLSLTFSDFLSQRHFRIVVSGILAFLGILCNSCSKDKDNNEYYVKYEVDSSTIYYGGKLDVTINTETNNNTTYTINTRSPWEIVVGPVRKGFHATLAVESPGDSYLKLYTQISVSINGDPFVLKKLDGSDEPRNSVYIDYTIK</sequence>
<gene>
    <name evidence="2" type="ORF">SDC9_31885</name>
</gene>
<accession>A0A644V3K7</accession>
<evidence type="ECO:0000256" key="1">
    <source>
        <dbReference type="SAM" id="Phobius"/>
    </source>
</evidence>
<keyword evidence="1" id="KW-0812">Transmembrane</keyword>
<proteinExistence type="predicted"/>
<keyword evidence="1" id="KW-1133">Transmembrane helix</keyword>
<dbReference type="EMBL" id="VSSQ01000213">
    <property type="protein sequence ID" value="MPL85910.1"/>
    <property type="molecule type" value="Genomic_DNA"/>
</dbReference>
<feature type="transmembrane region" description="Helical" evidence="1">
    <location>
        <begin position="20"/>
        <end position="38"/>
    </location>
</feature>
<comment type="caution">
    <text evidence="2">The sequence shown here is derived from an EMBL/GenBank/DDBJ whole genome shotgun (WGS) entry which is preliminary data.</text>
</comment>
<name>A0A644V3K7_9ZZZZ</name>
<reference evidence="2" key="1">
    <citation type="submission" date="2019-08" db="EMBL/GenBank/DDBJ databases">
        <authorList>
            <person name="Kucharzyk K."/>
            <person name="Murdoch R.W."/>
            <person name="Higgins S."/>
            <person name="Loffler F."/>
        </authorList>
    </citation>
    <scope>NUCLEOTIDE SEQUENCE</scope>
</reference>
<dbReference type="AlphaFoldDB" id="A0A644V3K7"/>
<protein>
    <submittedName>
        <fullName evidence="2">Uncharacterized protein</fullName>
    </submittedName>
</protein>